<dbReference type="SMART" id="SM00345">
    <property type="entry name" value="HTH_GNTR"/>
    <property type="match status" value="1"/>
</dbReference>
<keyword evidence="1" id="KW-0805">Transcription regulation</keyword>
<dbReference type="SUPFAM" id="SSF48008">
    <property type="entry name" value="GntR ligand-binding domain-like"/>
    <property type="match status" value="1"/>
</dbReference>
<dbReference type="GO" id="GO:0003700">
    <property type="term" value="F:DNA-binding transcription factor activity"/>
    <property type="evidence" value="ECO:0007669"/>
    <property type="project" value="InterPro"/>
</dbReference>
<sequence length="232" mass="25620">MRQKLSDKIRHELLEVIDNGTLGPGELLPSERELMERFGVGRPAIREAMQSLETIGLIEIRHGGRARVAEPSIGRMVDQVSATMKHLLANSPASLENLKEARAALEREMARIAARKHSSADLGRLRELLDDQADAISEPARFRSLDGRFHREIASIAGNPIFTALIDALFLWLADFHVDLVSVPGLEALTLAEHHQILDAIASRDAEAAATAMADHLLRANDLYRQSHLPRG</sequence>
<proteinExistence type="predicted"/>
<keyword evidence="6" id="KW-1185">Reference proteome</keyword>
<reference evidence="5 6" key="1">
    <citation type="submission" date="2020-08" db="EMBL/GenBank/DDBJ databases">
        <title>Genomic Encyclopedia of Type Strains, Phase IV (KMG-IV): sequencing the most valuable type-strain genomes for metagenomic binning, comparative biology and taxonomic classification.</title>
        <authorList>
            <person name="Goeker M."/>
        </authorList>
    </citation>
    <scope>NUCLEOTIDE SEQUENCE [LARGE SCALE GENOMIC DNA]</scope>
    <source>
        <strain evidence="5 6">DSM 101730</strain>
    </source>
</reference>
<evidence type="ECO:0000256" key="1">
    <source>
        <dbReference type="ARBA" id="ARBA00023015"/>
    </source>
</evidence>
<dbReference type="SUPFAM" id="SSF46785">
    <property type="entry name" value="Winged helix' DNA-binding domain"/>
    <property type="match status" value="1"/>
</dbReference>
<keyword evidence="2 5" id="KW-0238">DNA-binding</keyword>
<evidence type="ECO:0000313" key="6">
    <source>
        <dbReference type="Proteomes" id="UP000549457"/>
    </source>
</evidence>
<dbReference type="InterPro" id="IPR011711">
    <property type="entry name" value="GntR_C"/>
</dbReference>
<dbReference type="PROSITE" id="PS50949">
    <property type="entry name" value="HTH_GNTR"/>
    <property type="match status" value="1"/>
</dbReference>
<dbReference type="GO" id="GO:0003677">
    <property type="term" value="F:DNA binding"/>
    <property type="evidence" value="ECO:0007669"/>
    <property type="project" value="UniProtKB-KW"/>
</dbReference>
<dbReference type="CDD" id="cd07377">
    <property type="entry name" value="WHTH_GntR"/>
    <property type="match status" value="1"/>
</dbReference>
<evidence type="ECO:0000313" key="5">
    <source>
        <dbReference type="EMBL" id="MBB5221849.1"/>
    </source>
</evidence>
<dbReference type="PANTHER" id="PTHR43537">
    <property type="entry name" value="TRANSCRIPTIONAL REGULATOR, GNTR FAMILY"/>
    <property type="match status" value="1"/>
</dbReference>
<dbReference type="Gene3D" id="1.10.10.10">
    <property type="entry name" value="Winged helix-like DNA-binding domain superfamily/Winged helix DNA-binding domain"/>
    <property type="match status" value="1"/>
</dbReference>
<dbReference type="InterPro" id="IPR036388">
    <property type="entry name" value="WH-like_DNA-bd_sf"/>
</dbReference>
<comment type="caution">
    <text evidence="5">The sequence shown here is derived from an EMBL/GenBank/DDBJ whole genome shotgun (WGS) entry which is preliminary data.</text>
</comment>
<dbReference type="InterPro" id="IPR008920">
    <property type="entry name" value="TF_FadR/GntR_C"/>
</dbReference>
<evidence type="ECO:0000256" key="3">
    <source>
        <dbReference type="ARBA" id="ARBA00023163"/>
    </source>
</evidence>
<gene>
    <name evidence="5" type="ORF">HNP73_001785</name>
</gene>
<dbReference type="PANTHER" id="PTHR43537:SF52">
    <property type="entry name" value="FATTY ACID METABOLISM REGULATOR PROTEIN"/>
    <property type="match status" value="1"/>
</dbReference>
<dbReference type="Pfam" id="PF07729">
    <property type="entry name" value="FCD"/>
    <property type="match status" value="1"/>
</dbReference>
<dbReference type="NCBIfam" id="NF003011">
    <property type="entry name" value="PRK03837.1"/>
    <property type="match status" value="1"/>
</dbReference>
<dbReference type="InterPro" id="IPR000524">
    <property type="entry name" value="Tscrpt_reg_HTH_GntR"/>
</dbReference>
<dbReference type="EMBL" id="JACHFM010000002">
    <property type="protein sequence ID" value="MBB5221849.1"/>
    <property type="molecule type" value="Genomic_DNA"/>
</dbReference>
<dbReference type="AlphaFoldDB" id="A0A840SFX8"/>
<dbReference type="Gene3D" id="1.20.120.530">
    <property type="entry name" value="GntR ligand-binding domain-like"/>
    <property type="match status" value="1"/>
</dbReference>
<dbReference type="RefSeq" id="WP_184148304.1">
    <property type="nucleotide sequence ID" value="NZ_JACHFM010000002.1"/>
</dbReference>
<feature type="domain" description="HTH gntR-type" evidence="4">
    <location>
        <begin position="3"/>
        <end position="71"/>
    </location>
</feature>
<evidence type="ECO:0000256" key="2">
    <source>
        <dbReference type="ARBA" id="ARBA00023125"/>
    </source>
</evidence>
<protein>
    <submittedName>
        <fullName evidence="5">DNA-binding FadR family transcriptional regulator</fullName>
    </submittedName>
</protein>
<accession>A0A840SFX8</accession>
<dbReference type="InterPro" id="IPR036390">
    <property type="entry name" value="WH_DNA-bd_sf"/>
</dbReference>
<dbReference type="SMART" id="SM00895">
    <property type="entry name" value="FCD"/>
    <property type="match status" value="1"/>
</dbReference>
<name>A0A840SFX8_9RHOB</name>
<keyword evidence="3" id="KW-0804">Transcription</keyword>
<dbReference type="Proteomes" id="UP000549457">
    <property type="component" value="Unassembled WGS sequence"/>
</dbReference>
<dbReference type="PRINTS" id="PR00035">
    <property type="entry name" value="HTHGNTR"/>
</dbReference>
<organism evidence="5 6">
    <name type="scientific">Amaricoccus macauensis</name>
    <dbReference type="NCBI Taxonomy" id="57001"/>
    <lineage>
        <taxon>Bacteria</taxon>
        <taxon>Pseudomonadati</taxon>
        <taxon>Pseudomonadota</taxon>
        <taxon>Alphaproteobacteria</taxon>
        <taxon>Rhodobacterales</taxon>
        <taxon>Paracoccaceae</taxon>
        <taxon>Amaricoccus</taxon>
    </lineage>
</organism>
<dbReference type="Pfam" id="PF00392">
    <property type="entry name" value="GntR"/>
    <property type="match status" value="1"/>
</dbReference>
<evidence type="ECO:0000259" key="4">
    <source>
        <dbReference type="PROSITE" id="PS50949"/>
    </source>
</evidence>